<proteinExistence type="predicted"/>
<evidence type="ECO:0000313" key="3">
    <source>
        <dbReference type="Proteomes" id="UP000008742"/>
    </source>
</evidence>
<keyword evidence="3" id="KW-1185">Reference proteome</keyword>
<evidence type="ECO:0000256" key="1">
    <source>
        <dbReference type="SAM" id="Phobius"/>
    </source>
</evidence>
<name>F4YXM0_9CAUD</name>
<protein>
    <submittedName>
        <fullName evidence="2">Uncharacterized protein</fullName>
    </submittedName>
</protein>
<reference evidence="2 3" key="1">
    <citation type="journal article" date="2009" name="Appl. Environ. Microbiol.">
        <title>Roseophage RDJL Phi1, infecting the aerobic anoxygenic phototrophic bacterium Roseobacter denitrificans OCh114.</title>
        <authorList>
            <person name="Zhang Y."/>
            <person name="Jiao N."/>
        </authorList>
    </citation>
    <scope>NUCLEOTIDE SEQUENCE [LARGE SCALE GENOMIC DNA]</scope>
</reference>
<dbReference type="RefSeq" id="YP_004421777.1">
    <property type="nucleotide sequence ID" value="NC_015466.1"/>
</dbReference>
<organism evidence="2 3">
    <name type="scientific">Roseobacter phage RDJL Phi 1</name>
    <dbReference type="NCBI Taxonomy" id="562742"/>
    <lineage>
        <taxon>Viruses</taxon>
        <taxon>Duplodnaviria</taxon>
        <taxon>Heunggongvirae</taxon>
        <taxon>Uroviricota</taxon>
        <taxon>Caudoviricetes</taxon>
        <taxon>Xiamenvirus</taxon>
        <taxon>Xiamenvirus RDJL1</taxon>
    </lineage>
</organism>
<keyword evidence="1" id="KW-0812">Transmembrane</keyword>
<reference evidence="2 3" key="2">
    <citation type="journal article" date="2011" name="Virol. J.">
        <title>Complete genome sequence of a marine roseophage provides evidence into the evolution of gene transfer agents in alphaproteobacteria.</title>
        <authorList>
            <person name="Huang S."/>
            <person name="Zhang Y."/>
            <person name="Chen F."/>
            <person name="Jiao N."/>
        </authorList>
    </citation>
    <scope>NUCLEOTIDE SEQUENCE [LARGE SCALE GENOMIC DNA]</scope>
</reference>
<gene>
    <name evidence="2" type="ORF">RDJLphi1_gp09</name>
</gene>
<keyword evidence="1" id="KW-0472">Membrane</keyword>
<sequence>MDWLILYILTGIGFTEGIEYANRVLKNHKNRLGVVGYLFMMLLWPIFLTLFLIGLSK</sequence>
<dbReference type="EMBL" id="HM151342">
    <property type="protein sequence ID" value="ADK73410.1"/>
    <property type="molecule type" value="Genomic_DNA"/>
</dbReference>
<accession>F4YXM0</accession>
<dbReference type="Proteomes" id="UP000008742">
    <property type="component" value="Segment"/>
</dbReference>
<evidence type="ECO:0000313" key="2">
    <source>
        <dbReference type="EMBL" id="ADK73410.1"/>
    </source>
</evidence>
<keyword evidence="1" id="KW-1133">Transmembrane helix</keyword>
<dbReference type="GeneID" id="10511746"/>
<feature type="transmembrane region" description="Helical" evidence="1">
    <location>
        <begin position="33"/>
        <end position="55"/>
    </location>
</feature>
<dbReference type="KEGG" id="vg:10511746"/>